<feature type="transmembrane region" description="Helical" evidence="5">
    <location>
        <begin position="439"/>
        <end position="458"/>
    </location>
</feature>
<dbReference type="EMBL" id="CP003108">
    <property type="protein sequence ID" value="AET66910.1"/>
    <property type="molecule type" value="Genomic_DNA"/>
</dbReference>
<dbReference type="GO" id="GO:0022857">
    <property type="term" value="F:transmembrane transporter activity"/>
    <property type="evidence" value="ECO:0007669"/>
    <property type="project" value="InterPro"/>
</dbReference>
<dbReference type="AlphaFoldDB" id="G7WEL9"/>
<feature type="transmembrane region" description="Helical" evidence="5">
    <location>
        <begin position="41"/>
        <end position="59"/>
    </location>
</feature>
<evidence type="ECO:0000256" key="1">
    <source>
        <dbReference type="ARBA" id="ARBA00004141"/>
    </source>
</evidence>
<evidence type="ECO:0000256" key="3">
    <source>
        <dbReference type="ARBA" id="ARBA00022989"/>
    </source>
</evidence>
<feature type="transmembrane region" description="Helical" evidence="5">
    <location>
        <begin position="93"/>
        <end position="114"/>
    </location>
</feature>
<evidence type="ECO:0000313" key="7">
    <source>
        <dbReference type="Proteomes" id="UP000006346"/>
    </source>
</evidence>
<evidence type="ECO:0000313" key="6">
    <source>
        <dbReference type="EMBL" id="AET66910.1"/>
    </source>
</evidence>
<feature type="transmembrane region" description="Helical" evidence="5">
    <location>
        <begin position="412"/>
        <end position="432"/>
    </location>
</feature>
<sequence>MSTALAPSPQGIDRKKLIYWILTIGLPVLVMFIPVNEAFTAQIRLFVAITLCAILIFAFETMDSLIPSILLPVAYVMVKLASANVVFSPWSLYIPWMFMGGMLMANVLDGIGILKRIAYWCIIKTGGTYNGILYGILVIGIILNLMIPSSAIIPLAAFTYGICKALDLGPSKEAAGIMIAGCFASLFPMFFFYNPNMAIIFGLGSQVTKISVSWVQYFIHGLPFVLWYVLMIFVISKVFKSDKNIDCKELISEEYKKLGKITKAEKKGLFVSLLLFIFLVTGNIHHIEVGWGFVFAACLMYFPGINIGTNEHVKKTNFPMVFFVTACMSIGSVANVIGVGKAVANALVPVMAAQGPLVTIVLIWLLCVGSNFLLTPLAIMATFTVPLTQVAINLGMNPLPIFYTIFQGIDQIVMPYEYALVLIFFSFGLIRLKDFIKIFSLKMVLNLVFLVVVMYPYWKLLGLL</sequence>
<proteinExistence type="predicted"/>
<comment type="subcellular location">
    <subcellularLocation>
        <location evidence="1">Membrane</location>
        <topology evidence="1">Multi-pass membrane protein</topology>
    </subcellularLocation>
</comment>
<evidence type="ECO:0000256" key="4">
    <source>
        <dbReference type="ARBA" id="ARBA00023136"/>
    </source>
</evidence>
<keyword evidence="3 5" id="KW-1133">Transmembrane helix</keyword>
<keyword evidence="4 5" id="KW-0472">Membrane</keyword>
<keyword evidence="7" id="KW-1185">Reference proteome</keyword>
<feature type="transmembrane region" description="Helical" evidence="5">
    <location>
        <begin position="126"/>
        <end position="145"/>
    </location>
</feature>
<dbReference type="GO" id="GO:0005886">
    <property type="term" value="C:plasma membrane"/>
    <property type="evidence" value="ECO:0007669"/>
    <property type="project" value="TreeGrafter"/>
</dbReference>
<dbReference type="OrthoDB" id="1954618at2"/>
<dbReference type="STRING" id="768706.Desor_1248"/>
<feature type="transmembrane region" description="Helical" evidence="5">
    <location>
        <begin position="66"/>
        <end position="87"/>
    </location>
</feature>
<name>G7WEL9_DESOD</name>
<feature type="transmembrane region" description="Helical" evidence="5">
    <location>
        <begin position="175"/>
        <end position="194"/>
    </location>
</feature>
<dbReference type="eggNOG" id="COG0471">
    <property type="taxonomic scope" value="Bacteria"/>
</dbReference>
<feature type="transmembrane region" description="Helical" evidence="5">
    <location>
        <begin position="268"/>
        <end position="285"/>
    </location>
</feature>
<dbReference type="PANTHER" id="PTHR10283">
    <property type="entry name" value="SOLUTE CARRIER FAMILY 13 MEMBER"/>
    <property type="match status" value="1"/>
</dbReference>
<gene>
    <name evidence="6" type="ordered locus">Desor_1248</name>
</gene>
<organism evidence="6 7">
    <name type="scientific">Desulfosporosinus orientis (strain ATCC 19365 / DSM 765 / NCIMB 8382 / VKM B-1628 / Singapore I)</name>
    <name type="common">Desulfotomaculum orientis</name>
    <dbReference type="NCBI Taxonomy" id="768706"/>
    <lineage>
        <taxon>Bacteria</taxon>
        <taxon>Bacillati</taxon>
        <taxon>Bacillota</taxon>
        <taxon>Clostridia</taxon>
        <taxon>Eubacteriales</taxon>
        <taxon>Desulfitobacteriaceae</taxon>
        <taxon>Desulfosporosinus</taxon>
    </lineage>
</organism>
<reference evidence="7" key="1">
    <citation type="submission" date="2011-11" db="EMBL/GenBank/DDBJ databases">
        <title>Complete sequence of Desulfosporosinus orientis DSM 765.</title>
        <authorList>
            <person name="Lucas S."/>
            <person name="Han J."/>
            <person name="Lapidus A."/>
            <person name="Cheng J.-F."/>
            <person name="Goodwin L."/>
            <person name="Pitluck S."/>
            <person name="Peters L."/>
            <person name="Ovchinnikova G."/>
            <person name="Teshima H."/>
            <person name="Detter J.C."/>
            <person name="Han C."/>
            <person name="Tapia R."/>
            <person name="Land M."/>
            <person name="Hauser L."/>
            <person name="Kyrpides N."/>
            <person name="Ivanova N."/>
            <person name="Pagani I."/>
            <person name="Pester M."/>
            <person name="Spring S."/>
            <person name="Ollivier B."/>
            <person name="Rattei T."/>
            <person name="Klenk H.-P."/>
            <person name="Wagner M."/>
            <person name="Loy A."/>
            <person name="Woyke T."/>
        </authorList>
    </citation>
    <scope>NUCLEOTIDE SEQUENCE [LARGE SCALE GENOMIC DNA]</scope>
    <source>
        <strain evidence="7">ATCC 19365 / DSM 765 / NCIMB 8382 / VKM B-1628</strain>
    </source>
</reference>
<feature type="transmembrane region" description="Helical" evidence="5">
    <location>
        <begin position="17"/>
        <end position="35"/>
    </location>
</feature>
<accession>G7WEL9</accession>
<dbReference type="KEGG" id="dor:Desor_1248"/>
<dbReference type="InterPro" id="IPR001898">
    <property type="entry name" value="SLC13A/DASS"/>
</dbReference>
<evidence type="ECO:0000256" key="2">
    <source>
        <dbReference type="ARBA" id="ARBA00022692"/>
    </source>
</evidence>
<dbReference type="RefSeq" id="WP_014183731.1">
    <property type="nucleotide sequence ID" value="NC_016584.1"/>
</dbReference>
<dbReference type="Proteomes" id="UP000006346">
    <property type="component" value="Chromosome"/>
</dbReference>
<feature type="transmembrane region" description="Helical" evidence="5">
    <location>
        <begin position="320"/>
        <end position="340"/>
    </location>
</feature>
<dbReference type="PATRIC" id="fig|768706.3.peg.1229"/>
<dbReference type="HOGENOM" id="CLU_047102_0_0_9"/>
<reference evidence="6 7" key="2">
    <citation type="journal article" date="2012" name="J. Bacteriol.">
        <title>Complete genome sequences of Desulfosporosinus orientis DSM765T, Desulfosporosinus youngiae DSM17734T, Desulfosporosinus meridiei DSM13257T, and Desulfosporosinus acidiphilus DSM22704T.</title>
        <authorList>
            <person name="Pester M."/>
            <person name="Brambilla E."/>
            <person name="Alazard D."/>
            <person name="Rattei T."/>
            <person name="Weinmaier T."/>
            <person name="Han J."/>
            <person name="Lucas S."/>
            <person name="Lapidus A."/>
            <person name="Cheng J.F."/>
            <person name="Goodwin L."/>
            <person name="Pitluck S."/>
            <person name="Peters L."/>
            <person name="Ovchinnikova G."/>
            <person name="Teshima H."/>
            <person name="Detter J.C."/>
            <person name="Han C.S."/>
            <person name="Tapia R."/>
            <person name="Land M.L."/>
            <person name="Hauser L."/>
            <person name="Kyrpides N.C."/>
            <person name="Ivanova N.N."/>
            <person name="Pagani I."/>
            <person name="Huntmann M."/>
            <person name="Wei C.L."/>
            <person name="Davenport K.W."/>
            <person name="Daligault H."/>
            <person name="Chain P.S."/>
            <person name="Chen A."/>
            <person name="Mavromatis K."/>
            <person name="Markowitz V."/>
            <person name="Szeto E."/>
            <person name="Mikhailova N."/>
            <person name="Pati A."/>
            <person name="Wagner M."/>
            <person name="Woyke T."/>
            <person name="Ollivier B."/>
            <person name="Klenk H.P."/>
            <person name="Spring S."/>
            <person name="Loy A."/>
        </authorList>
    </citation>
    <scope>NUCLEOTIDE SEQUENCE [LARGE SCALE GENOMIC DNA]</scope>
    <source>
        <strain evidence="7">ATCC 19365 / DSM 765 / NCIMB 8382 / VKM B-1628</strain>
    </source>
</reference>
<dbReference type="Pfam" id="PF00939">
    <property type="entry name" value="Na_sulph_symp"/>
    <property type="match status" value="1"/>
</dbReference>
<feature type="transmembrane region" description="Helical" evidence="5">
    <location>
        <begin position="291"/>
        <end position="308"/>
    </location>
</feature>
<evidence type="ECO:0000256" key="5">
    <source>
        <dbReference type="SAM" id="Phobius"/>
    </source>
</evidence>
<protein>
    <submittedName>
        <fullName evidence="6">Di-/tricarboxylate transporter</fullName>
    </submittedName>
</protein>
<feature type="transmembrane region" description="Helical" evidence="5">
    <location>
        <begin position="214"/>
        <end position="235"/>
    </location>
</feature>
<keyword evidence="2 5" id="KW-0812">Transmembrane</keyword>